<evidence type="ECO:0000256" key="2">
    <source>
        <dbReference type="ARBA" id="ARBA00022729"/>
    </source>
</evidence>
<gene>
    <name evidence="5" type="ORF">EV696_102290</name>
</gene>
<dbReference type="InterPro" id="IPR001638">
    <property type="entry name" value="Solute-binding_3/MltF_N"/>
</dbReference>
<evidence type="ECO:0000313" key="5">
    <source>
        <dbReference type="EMBL" id="TDQ50607.1"/>
    </source>
</evidence>
<dbReference type="RefSeq" id="WP_133587915.1">
    <property type="nucleotide sequence ID" value="NZ_CP037953.1"/>
</dbReference>
<sequence>MNKCVLLLAVLCSALSHADQVTLRADVWFPMNGEPGSANPGYMIEVADKAFAAAGHSIDYANMPWERAVAEVRAGKIDCAVGAYKEDAPDFVYGDQHLGLDTQAFFVKKGTPFRYTGNLEDLRNVSIGIIGGYSYGEDFDEFIKQPGLSVQSISADNALEQNIKKLLAGRIVTTLDSVPVVRAKIKEMGVQDQIVMAGQFGEPTPMYIACSPAKPTSKQYVAILDKGIRDLRASGELKKILDKYGLEDWQ</sequence>
<dbReference type="Pfam" id="PF00497">
    <property type="entry name" value="SBP_bac_3"/>
    <property type="match status" value="1"/>
</dbReference>
<dbReference type="SUPFAM" id="SSF53850">
    <property type="entry name" value="Periplasmic binding protein-like II"/>
    <property type="match status" value="1"/>
</dbReference>
<feature type="domain" description="Solute-binding protein family 3/N-terminal" evidence="4">
    <location>
        <begin position="36"/>
        <end position="248"/>
    </location>
</feature>
<reference evidence="5 6" key="1">
    <citation type="submission" date="2019-03" db="EMBL/GenBank/DDBJ databases">
        <title>Genomic Encyclopedia of Type Strains, Phase IV (KMG-IV): sequencing the most valuable type-strain genomes for metagenomic binning, comparative biology and taxonomic classification.</title>
        <authorList>
            <person name="Goeker M."/>
        </authorList>
    </citation>
    <scope>NUCLEOTIDE SEQUENCE [LARGE SCALE GENOMIC DNA]</scope>
    <source>
        <strain evidence="5 6">DSM 103792</strain>
    </source>
</reference>
<comment type="similarity">
    <text evidence="1">Belongs to the bacterial solute-binding protein 3 family.</text>
</comment>
<proteinExistence type="inferred from homology"/>
<protein>
    <submittedName>
        <fullName evidence="5">Amino acid ABC transporter substrate-binding protein (PAAT family)</fullName>
    </submittedName>
</protein>
<feature type="chain" id="PRO_5020348196" evidence="3">
    <location>
        <begin position="19"/>
        <end position="250"/>
    </location>
</feature>
<name>A0A4V3D877_9GAMM</name>
<keyword evidence="2 3" id="KW-0732">Signal</keyword>
<dbReference type="SMART" id="SM00062">
    <property type="entry name" value="PBPb"/>
    <property type="match status" value="1"/>
</dbReference>
<feature type="signal peptide" evidence="3">
    <location>
        <begin position="1"/>
        <end position="18"/>
    </location>
</feature>
<dbReference type="OrthoDB" id="245568at2"/>
<evidence type="ECO:0000256" key="3">
    <source>
        <dbReference type="SAM" id="SignalP"/>
    </source>
</evidence>
<organism evidence="5 6">
    <name type="scientific">Permianibacter aggregans</name>
    <dbReference type="NCBI Taxonomy" id="1510150"/>
    <lineage>
        <taxon>Bacteria</taxon>
        <taxon>Pseudomonadati</taxon>
        <taxon>Pseudomonadota</taxon>
        <taxon>Gammaproteobacteria</taxon>
        <taxon>Pseudomonadales</taxon>
        <taxon>Pseudomonadaceae</taxon>
        <taxon>Permianibacter</taxon>
    </lineage>
</organism>
<evidence type="ECO:0000256" key="1">
    <source>
        <dbReference type="ARBA" id="ARBA00010333"/>
    </source>
</evidence>
<dbReference type="PANTHER" id="PTHR35936">
    <property type="entry name" value="MEMBRANE-BOUND LYTIC MUREIN TRANSGLYCOSYLASE F"/>
    <property type="match status" value="1"/>
</dbReference>
<keyword evidence="6" id="KW-1185">Reference proteome</keyword>
<accession>A0A4V3D877</accession>
<comment type="caution">
    <text evidence="5">The sequence shown here is derived from an EMBL/GenBank/DDBJ whole genome shotgun (WGS) entry which is preliminary data.</text>
</comment>
<dbReference type="Gene3D" id="3.40.190.10">
    <property type="entry name" value="Periplasmic binding protein-like II"/>
    <property type="match status" value="2"/>
</dbReference>
<dbReference type="AlphaFoldDB" id="A0A4V3D877"/>
<evidence type="ECO:0000313" key="6">
    <source>
        <dbReference type="Proteomes" id="UP000295375"/>
    </source>
</evidence>
<dbReference type="EMBL" id="SNYM01000002">
    <property type="protein sequence ID" value="TDQ50607.1"/>
    <property type="molecule type" value="Genomic_DNA"/>
</dbReference>
<dbReference type="PANTHER" id="PTHR35936:SF25">
    <property type="entry name" value="ABC TRANSPORTER SUBSTRATE-BINDING PROTEIN"/>
    <property type="match status" value="1"/>
</dbReference>
<dbReference type="Proteomes" id="UP000295375">
    <property type="component" value="Unassembled WGS sequence"/>
</dbReference>
<evidence type="ECO:0000259" key="4">
    <source>
        <dbReference type="SMART" id="SM00062"/>
    </source>
</evidence>